<evidence type="ECO:0000256" key="3">
    <source>
        <dbReference type="ARBA" id="ARBA00023002"/>
    </source>
</evidence>
<evidence type="ECO:0000313" key="7">
    <source>
        <dbReference type="Proteomes" id="UP001521785"/>
    </source>
</evidence>
<name>A0ABR3RKG3_9PLEO</name>
<dbReference type="InterPro" id="IPR023753">
    <property type="entry name" value="FAD/NAD-binding_dom"/>
</dbReference>
<comment type="caution">
    <text evidence="6">The sequence shown here is derived from an EMBL/GenBank/DDBJ whole genome shotgun (WGS) entry which is preliminary data.</text>
</comment>
<reference evidence="6 7" key="1">
    <citation type="submission" date="2024-02" db="EMBL/GenBank/DDBJ databases">
        <title>De novo assembly and annotation of 12 fungi associated with fruit tree decline syndrome in Ontario, Canada.</title>
        <authorList>
            <person name="Sulman M."/>
            <person name="Ellouze W."/>
            <person name="Ilyukhin E."/>
        </authorList>
    </citation>
    <scope>NUCLEOTIDE SEQUENCE [LARGE SCALE GENOMIC DNA]</scope>
    <source>
        <strain evidence="6 7">M42-189</strain>
    </source>
</reference>
<dbReference type="SUPFAM" id="SSF51905">
    <property type="entry name" value="FAD/NAD(P)-binding domain"/>
    <property type="match status" value="1"/>
</dbReference>
<keyword evidence="2" id="KW-0285">Flavoprotein</keyword>
<keyword evidence="3" id="KW-0560">Oxidoreductase</keyword>
<dbReference type="PANTHER" id="PTHR48105">
    <property type="entry name" value="THIOREDOXIN REDUCTASE 1-RELATED-RELATED"/>
    <property type="match status" value="1"/>
</dbReference>
<dbReference type="EMBL" id="JAKJXO020000005">
    <property type="protein sequence ID" value="KAL1604773.1"/>
    <property type="molecule type" value="Genomic_DNA"/>
</dbReference>
<organism evidence="6 7">
    <name type="scientific">Paraconiothyrium brasiliense</name>
    <dbReference type="NCBI Taxonomy" id="300254"/>
    <lineage>
        <taxon>Eukaryota</taxon>
        <taxon>Fungi</taxon>
        <taxon>Dikarya</taxon>
        <taxon>Ascomycota</taxon>
        <taxon>Pezizomycotina</taxon>
        <taxon>Dothideomycetes</taxon>
        <taxon>Pleosporomycetidae</taxon>
        <taxon>Pleosporales</taxon>
        <taxon>Massarineae</taxon>
        <taxon>Didymosphaeriaceae</taxon>
        <taxon>Paraconiothyrium</taxon>
    </lineage>
</organism>
<dbReference type="InterPro" id="IPR050097">
    <property type="entry name" value="Ferredoxin-NADP_redctase_2"/>
</dbReference>
<gene>
    <name evidence="6" type="ORF">SLS60_004313</name>
</gene>
<evidence type="ECO:0000256" key="4">
    <source>
        <dbReference type="SAM" id="MobiDB-lite"/>
    </source>
</evidence>
<evidence type="ECO:0000259" key="5">
    <source>
        <dbReference type="Pfam" id="PF07992"/>
    </source>
</evidence>
<dbReference type="Proteomes" id="UP001521785">
    <property type="component" value="Unassembled WGS sequence"/>
</dbReference>
<dbReference type="Gene3D" id="3.50.50.60">
    <property type="entry name" value="FAD/NAD(P)-binding domain"/>
    <property type="match status" value="2"/>
</dbReference>
<dbReference type="PRINTS" id="PR00368">
    <property type="entry name" value="FADPNR"/>
</dbReference>
<comment type="similarity">
    <text evidence="1">Belongs to the class-II pyridine nucleotide-disulfide oxidoreductase family.</text>
</comment>
<feature type="region of interest" description="Disordered" evidence="4">
    <location>
        <begin position="1"/>
        <end position="30"/>
    </location>
</feature>
<accession>A0ABR3RKG3</accession>
<dbReference type="PRINTS" id="PR00469">
    <property type="entry name" value="PNDRDTASEII"/>
</dbReference>
<protein>
    <recommendedName>
        <fullName evidence="5">FAD/NAD(P)-binding domain-containing protein</fullName>
    </recommendedName>
</protein>
<evidence type="ECO:0000313" key="6">
    <source>
        <dbReference type="EMBL" id="KAL1604773.1"/>
    </source>
</evidence>
<proteinExistence type="inferred from homology"/>
<dbReference type="Pfam" id="PF07992">
    <property type="entry name" value="Pyr_redox_2"/>
    <property type="match status" value="1"/>
</dbReference>
<dbReference type="InterPro" id="IPR036188">
    <property type="entry name" value="FAD/NAD-bd_sf"/>
</dbReference>
<keyword evidence="7" id="KW-1185">Reference proteome</keyword>
<sequence length="349" mass="37459">MGSITPATEPPAVQTSPKRRLSQTDFLEDEKSPTSTYDVLIVGGGISGLSAAATIVRQDHSVLILDSQKYRNAGSPHMHTVATWDHRNPADWRAAARKDFDRYGTVTLEYDNVDKISKTDNDIFVATSASGKSWSAKKVILATGVEDVFPAIPGYAENWITGIFHCLYCHGWEEKGAESSGVFAEGEAAAVLPALHFARQALRISKSVTIYTHGNTQLAEDIETALNGSSAPMKVDSRKIVKLEKPGKRSGVIIHTEDGSSKVEGFLAHKPKSRLRGSLHEQLGLDLGPKGTIASKPPFGQSNVKGLFVAGDMSTPMQTVTMAQATGTSAGAGAPLQLQAEMWNQTPIF</sequence>
<feature type="domain" description="FAD/NAD(P)-binding" evidence="5">
    <location>
        <begin position="37"/>
        <end position="327"/>
    </location>
</feature>
<evidence type="ECO:0000256" key="1">
    <source>
        <dbReference type="ARBA" id="ARBA00009333"/>
    </source>
</evidence>
<evidence type="ECO:0000256" key="2">
    <source>
        <dbReference type="ARBA" id="ARBA00022630"/>
    </source>
</evidence>